<dbReference type="PANTHER" id="PTHR28144">
    <property type="entry name" value="ER MEMBRANE PROTEIN COMPLEX SUBUNIT 5"/>
    <property type="match status" value="1"/>
</dbReference>
<evidence type="ECO:0000256" key="3">
    <source>
        <dbReference type="ARBA" id="ARBA00022692"/>
    </source>
</evidence>
<comment type="similarity">
    <text evidence="2">Belongs to the membrane magnesium transporter (TC 1.A.67) family.</text>
</comment>
<keyword evidence="8" id="KW-1185">Reference proteome</keyword>
<dbReference type="Proteomes" id="UP000236544">
    <property type="component" value="Unassembled WGS sequence"/>
</dbReference>
<accession>A0A0P1KUJ8</accession>
<dbReference type="GO" id="GO:0034975">
    <property type="term" value="P:protein folding in endoplasmic reticulum"/>
    <property type="evidence" value="ECO:0007669"/>
    <property type="project" value="TreeGrafter"/>
</dbReference>
<dbReference type="EMBL" id="LN890547">
    <property type="protein sequence ID" value="CUS23555.1"/>
    <property type="molecule type" value="Genomic_DNA"/>
</dbReference>
<dbReference type="InterPro" id="IPR053279">
    <property type="entry name" value="EMC_subunit"/>
</dbReference>
<evidence type="ECO:0000256" key="4">
    <source>
        <dbReference type="ARBA" id="ARBA00022989"/>
    </source>
</evidence>
<evidence type="ECO:0000313" key="7">
    <source>
        <dbReference type="EMBL" id="CUS23555.1"/>
    </source>
</evidence>
<dbReference type="GO" id="GO:0072546">
    <property type="term" value="C:EMC complex"/>
    <property type="evidence" value="ECO:0007669"/>
    <property type="project" value="TreeGrafter"/>
</dbReference>
<dbReference type="OrthoDB" id="44756at2759"/>
<dbReference type="AlphaFoldDB" id="A0A0P1KUJ8"/>
<feature type="signal peptide" evidence="6">
    <location>
        <begin position="1"/>
        <end position="19"/>
    </location>
</feature>
<keyword evidence="5" id="KW-0472">Membrane</keyword>
<dbReference type="PANTHER" id="PTHR28144:SF1">
    <property type="entry name" value="ER MEMBRANE PROTEIN COMPLEX SUBUNIT 5"/>
    <property type="match status" value="1"/>
</dbReference>
<protein>
    <submittedName>
        <fullName evidence="7">LAQU0S10e03092g1_1</fullName>
    </submittedName>
</protein>
<keyword evidence="4" id="KW-1133">Transmembrane helix</keyword>
<dbReference type="InterPro" id="IPR018937">
    <property type="entry name" value="MMgT"/>
</dbReference>
<reference evidence="8" key="1">
    <citation type="submission" date="2015-10" db="EMBL/GenBank/DDBJ databases">
        <authorList>
            <person name="Devillers H."/>
        </authorList>
    </citation>
    <scope>NUCLEOTIDE SEQUENCE [LARGE SCALE GENOMIC DNA]</scope>
</reference>
<evidence type="ECO:0000256" key="2">
    <source>
        <dbReference type="ARBA" id="ARBA00006109"/>
    </source>
</evidence>
<sequence length="145" mass="16376">MSLISKALLVLAVFQLLHSGFSSHEFLTIKKRLVTQSNLDVAHLQLPTDVQLEAVSGVVLLILSVFMSFNKLCYLSLGGKLKVLKVNEYLKEINMNKATSDKNRAGYNPYGEMCYTPNLIDVHAKREQVAQWNKIREPELLAKKD</sequence>
<evidence type="ECO:0000256" key="1">
    <source>
        <dbReference type="ARBA" id="ARBA00004127"/>
    </source>
</evidence>
<organism evidence="7 8">
    <name type="scientific">Lachancea quebecensis</name>
    <dbReference type="NCBI Taxonomy" id="1654605"/>
    <lineage>
        <taxon>Eukaryota</taxon>
        <taxon>Fungi</taxon>
        <taxon>Dikarya</taxon>
        <taxon>Ascomycota</taxon>
        <taxon>Saccharomycotina</taxon>
        <taxon>Saccharomycetes</taxon>
        <taxon>Saccharomycetales</taxon>
        <taxon>Saccharomycetaceae</taxon>
        <taxon>Lachancea</taxon>
    </lineage>
</organism>
<dbReference type="Pfam" id="PF10270">
    <property type="entry name" value="MMgT"/>
    <property type="match status" value="1"/>
</dbReference>
<evidence type="ECO:0000313" key="8">
    <source>
        <dbReference type="Proteomes" id="UP000236544"/>
    </source>
</evidence>
<evidence type="ECO:0000256" key="6">
    <source>
        <dbReference type="SAM" id="SignalP"/>
    </source>
</evidence>
<gene>
    <name evidence="7" type="ORF">LAQU0_S10e03092g</name>
</gene>
<comment type="subcellular location">
    <subcellularLocation>
        <location evidence="1">Endomembrane system</location>
        <topology evidence="1">Multi-pass membrane protein</topology>
    </subcellularLocation>
</comment>
<keyword evidence="3" id="KW-0812">Transmembrane</keyword>
<evidence type="ECO:0000256" key="5">
    <source>
        <dbReference type="ARBA" id="ARBA00023136"/>
    </source>
</evidence>
<name>A0A0P1KUJ8_9SACH</name>
<keyword evidence="6" id="KW-0732">Signal</keyword>
<feature type="chain" id="PRO_5006066525" evidence="6">
    <location>
        <begin position="20"/>
        <end position="145"/>
    </location>
</feature>
<proteinExistence type="inferred from homology"/>